<organism evidence="1 2">
    <name type="scientific">Euplotes crassus</name>
    <dbReference type="NCBI Taxonomy" id="5936"/>
    <lineage>
        <taxon>Eukaryota</taxon>
        <taxon>Sar</taxon>
        <taxon>Alveolata</taxon>
        <taxon>Ciliophora</taxon>
        <taxon>Intramacronucleata</taxon>
        <taxon>Spirotrichea</taxon>
        <taxon>Hypotrichia</taxon>
        <taxon>Euplotida</taxon>
        <taxon>Euplotidae</taxon>
        <taxon>Moneuplotes</taxon>
    </lineage>
</organism>
<evidence type="ECO:0000313" key="1">
    <source>
        <dbReference type="EMBL" id="CAI2373247.1"/>
    </source>
</evidence>
<reference evidence="1" key="1">
    <citation type="submission" date="2023-07" db="EMBL/GenBank/DDBJ databases">
        <authorList>
            <consortium name="AG Swart"/>
            <person name="Singh M."/>
            <person name="Singh A."/>
            <person name="Seah K."/>
            <person name="Emmerich C."/>
        </authorList>
    </citation>
    <scope>NUCLEOTIDE SEQUENCE</scope>
    <source>
        <strain evidence="1">DP1</strain>
    </source>
</reference>
<evidence type="ECO:0000313" key="2">
    <source>
        <dbReference type="Proteomes" id="UP001295684"/>
    </source>
</evidence>
<keyword evidence="2" id="KW-1185">Reference proteome</keyword>
<dbReference type="EMBL" id="CAMPGE010014584">
    <property type="protein sequence ID" value="CAI2373247.1"/>
    <property type="molecule type" value="Genomic_DNA"/>
</dbReference>
<dbReference type="Proteomes" id="UP001295684">
    <property type="component" value="Unassembled WGS sequence"/>
</dbReference>
<comment type="caution">
    <text evidence="1">The sequence shown here is derived from an EMBL/GenBank/DDBJ whole genome shotgun (WGS) entry which is preliminary data.</text>
</comment>
<proteinExistence type="predicted"/>
<name>A0AAD1XIF6_EUPCR</name>
<protein>
    <submittedName>
        <fullName evidence="1">Uncharacterized protein</fullName>
    </submittedName>
</protein>
<accession>A0AAD1XIF6</accession>
<dbReference type="AlphaFoldDB" id="A0AAD1XIF6"/>
<sequence>MYKISRPLISRAQPQRQFATFTNILERFLLGRVKSIDPRSKRVPDFDKITDIDIEQNTKIYPDDTYHNKIFWKPRFYQAPYLSPEFLKEVKKFRNIVAWKNEHVLALTQLILIEAIRDTTFDYTFYYEAEPSLASPFHGTIEILLYQKYDDENMGTPYIPILFPIEKKQFTTDLIQEEYSSTRIASVGLWCMNHMRAIDPDWEFCRALYTNGHQWKLFEVHETMVKKTKFFEPRKETTKYHQGLTVPRFFDDYEHMLSIVGLIRFACCIRENMVESAEYIEFIEPDMSKSASTSNLLRKQENTVMPQIPFERRDVPHALYPGAPDLPQIEQGKDTLHKQIKQAEKEMKRLEK</sequence>
<gene>
    <name evidence="1" type="ORF">ECRASSUSDP1_LOCUS14588</name>
</gene>